<feature type="compositionally biased region" description="Low complexity" evidence="1">
    <location>
        <begin position="30"/>
        <end position="49"/>
    </location>
</feature>
<dbReference type="EMBL" id="JACGWJ010000003">
    <property type="protein sequence ID" value="KAL0429284.1"/>
    <property type="molecule type" value="Genomic_DNA"/>
</dbReference>
<feature type="chain" id="PRO_5043744299" evidence="3">
    <location>
        <begin position="24"/>
        <end position="82"/>
    </location>
</feature>
<protein>
    <submittedName>
        <fullName evidence="4">Uncharacterized protein</fullName>
    </submittedName>
</protein>
<feature type="region of interest" description="Disordered" evidence="1">
    <location>
        <begin position="28"/>
        <end position="49"/>
    </location>
</feature>
<evidence type="ECO:0000256" key="3">
    <source>
        <dbReference type="SAM" id="SignalP"/>
    </source>
</evidence>
<proteinExistence type="predicted"/>
<keyword evidence="2" id="KW-0812">Transmembrane</keyword>
<accession>A0AAW2VJV6</accession>
<feature type="transmembrane region" description="Helical" evidence="2">
    <location>
        <begin position="57"/>
        <end position="80"/>
    </location>
</feature>
<dbReference type="PANTHER" id="PTHR34672:SF2">
    <property type="entry name" value="ARABINOGALACTAN PROTEIN 23"/>
    <property type="match status" value="1"/>
</dbReference>
<sequence>MDMRKIALVALIVIATISSVVEAAEHSHAHAPVEAPAGHDAAAPAGHDAAHAPASHAIAVALPAVGSLIGASIFSFFALCMH</sequence>
<evidence type="ECO:0000256" key="1">
    <source>
        <dbReference type="SAM" id="MobiDB-lite"/>
    </source>
</evidence>
<organism evidence="4">
    <name type="scientific">Sesamum radiatum</name>
    <name type="common">Black benniseed</name>
    <dbReference type="NCBI Taxonomy" id="300843"/>
    <lineage>
        <taxon>Eukaryota</taxon>
        <taxon>Viridiplantae</taxon>
        <taxon>Streptophyta</taxon>
        <taxon>Embryophyta</taxon>
        <taxon>Tracheophyta</taxon>
        <taxon>Spermatophyta</taxon>
        <taxon>Magnoliopsida</taxon>
        <taxon>eudicotyledons</taxon>
        <taxon>Gunneridae</taxon>
        <taxon>Pentapetalae</taxon>
        <taxon>asterids</taxon>
        <taxon>lamiids</taxon>
        <taxon>Lamiales</taxon>
        <taxon>Pedaliaceae</taxon>
        <taxon>Sesamum</taxon>
    </lineage>
</organism>
<reference evidence="4" key="1">
    <citation type="submission" date="2020-06" db="EMBL/GenBank/DDBJ databases">
        <authorList>
            <person name="Li T."/>
            <person name="Hu X."/>
            <person name="Zhang T."/>
            <person name="Song X."/>
            <person name="Zhang H."/>
            <person name="Dai N."/>
            <person name="Sheng W."/>
            <person name="Hou X."/>
            <person name="Wei L."/>
        </authorList>
    </citation>
    <scope>NUCLEOTIDE SEQUENCE</scope>
    <source>
        <strain evidence="4">G02</strain>
        <tissue evidence="4">Leaf</tissue>
    </source>
</reference>
<feature type="signal peptide" evidence="3">
    <location>
        <begin position="1"/>
        <end position="23"/>
    </location>
</feature>
<keyword evidence="2" id="KW-0472">Membrane</keyword>
<keyword evidence="3" id="KW-0732">Signal</keyword>
<gene>
    <name evidence="4" type="ORF">Sradi_0554400</name>
</gene>
<dbReference type="InterPro" id="IPR044702">
    <property type="entry name" value="AGP23/40"/>
</dbReference>
<dbReference type="PANTHER" id="PTHR34672">
    <property type="entry name" value="POLLEN-SPECIFIC ARABINOGALACTA PROTEIN BAN102"/>
    <property type="match status" value="1"/>
</dbReference>
<keyword evidence="2" id="KW-1133">Transmembrane helix</keyword>
<name>A0AAW2VJV6_SESRA</name>
<comment type="caution">
    <text evidence="4">The sequence shown here is derived from an EMBL/GenBank/DDBJ whole genome shotgun (WGS) entry which is preliminary data.</text>
</comment>
<reference evidence="4" key="2">
    <citation type="journal article" date="2024" name="Plant">
        <title>Genomic evolution and insights into agronomic trait innovations of Sesamum species.</title>
        <authorList>
            <person name="Miao H."/>
            <person name="Wang L."/>
            <person name="Qu L."/>
            <person name="Liu H."/>
            <person name="Sun Y."/>
            <person name="Le M."/>
            <person name="Wang Q."/>
            <person name="Wei S."/>
            <person name="Zheng Y."/>
            <person name="Lin W."/>
            <person name="Duan Y."/>
            <person name="Cao H."/>
            <person name="Xiong S."/>
            <person name="Wang X."/>
            <person name="Wei L."/>
            <person name="Li C."/>
            <person name="Ma Q."/>
            <person name="Ju M."/>
            <person name="Zhao R."/>
            <person name="Li G."/>
            <person name="Mu C."/>
            <person name="Tian Q."/>
            <person name="Mei H."/>
            <person name="Zhang T."/>
            <person name="Gao T."/>
            <person name="Zhang H."/>
        </authorList>
    </citation>
    <scope>NUCLEOTIDE SEQUENCE</scope>
    <source>
        <strain evidence="4">G02</strain>
    </source>
</reference>
<evidence type="ECO:0000313" key="4">
    <source>
        <dbReference type="EMBL" id="KAL0429284.1"/>
    </source>
</evidence>
<evidence type="ECO:0000256" key="2">
    <source>
        <dbReference type="SAM" id="Phobius"/>
    </source>
</evidence>
<dbReference type="AlphaFoldDB" id="A0AAW2VJV6"/>